<name>A0AAE0ZNA2_9GAST</name>
<organism evidence="1 2">
    <name type="scientific">Elysia crispata</name>
    <name type="common">lettuce slug</name>
    <dbReference type="NCBI Taxonomy" id="231223"/>
    <lineage>
        <taxon>Eukaryota</taxon>
        <taxon>Metazoa</taxon>
        <taxon>Spiralia</taxon>
        <taxon>Lophotrochozoa</taxon>
        <taxon>Mollusca</taxon>
        <taxon>Gastropoda</taxon>
        <taxon>Heterobranchia</taxon>
        <taxon>Euthyneura</taxon>
        <taxon>Panpulmonata</taxon>
        <taxon>Sacoglossa</taxon>
        <taxon>Placobranchoidea</taxon>
        <taxon>Plakobranchidae</taxon>
        <taxon>Elysia</taxon>
    </lineage>
</organism>
<reference evidence="1" key="1">
    <citation type="journal article" date="2023" name="G3 (Bethesda)">
        <title>A reference genome for the long-term kleptoplast-retaining sea slug Elysia crispata morphotype clarki.</title>
        <authorList>
            <person name="Eastman K.E."/>
            <person name="Pendleton A.L."/>
            <person name="Shaikh M.A."/>
            <person name="Suttiyut T."/>
            <person name="Ogas R."/>
            <person name="Tomko P."/>
            <person name="Gavelis G."/>
            <person name="Widhalm J.R."/>
            <person name="Wisecaver J.H."/>
        </authorList>
    </citation>
    <scope>NUCLEOTIDE SEQUENCE</scope>
    <source>
        <strain evidence="1">ECLA1</strain>
    </source>
</reference>
<comment type="caution">
    <text evidence="1">The sequence shown here is derived from an EMBL/GenBank/DDBJ whole genome shotgun (WGS) entry which is preliminary data.</text>
</comment>
<protein>
    <submittedName>
        <fullName evidence="1">Uncharacterized protein</fullName>
    </submittedName>
</protein>
<accession>A0AAE0ZNA2</accession>
<keyword evidence="2" id="KW-1185">Reference proteome</keyword>
<sequence length="110" mass="11723">MVIYSLRDKGRRPSGSGGGREAVCAGIVPGGACVPCVPLEEGHGVDPRGRLVCTSLPLRGTDKTRNVSTVEAARTSADPHGVSSAWFMVLSEPTHSPNNNERTYYELKDL</sequence>
<evidence type="ECO:0000313" key="1">
    <source>
        <dbReference type="EMBL" id="KAK3771642.1"/>
    </source>
</evidence>
<dbReference type="EMBL" id="JAWDGP010003693">
    <property type="protein sequence ID" value="KAK3771642.1"/>
    <property type="molecule type" value="Genomic_DNA"/>
</dbReference>
<proteinExistence type="predicted"/>
<evidence type="ECO:0000313" key="2">
    <source>
        <dbReference type="Proteomes" id="UP001283361"/>
    </source>
</evidence>
<dbReference type="AlphaFoldDB" id="A0AAE0ZNA2"/>
<dbReference type="Proteomes" id="UP001283361">
    <property type="component" value="Unassembled WGS sequence"/>
</dbReference>
<gene>
    <name evidence="1" type="ORF">RRG08_047898</name>
</gene>